<evidence type="ECO:0000256" key="1">
    <source>
        <dbReference type="SAM" id="MobiDB-lite"/>
    </source>
</evidence>
<reference evidence="2 3" key="1">
    <citation type="journal article" date="2019" name="Environ. Microbiol.">
        <title>At the nexus of three kingdoms: the genome of the mycorrhizal fungus Gigaspora margarita provides insights into plant, endobacterial and fungal interactions.</title>
        <authorList>
            <person name="Venice F."/>
            <person name="Ghignone S."/>
            <person name="Salvioli di Fossalunga A."/>
            <person name="Amselem J."/>
            <person name="Novero M."/>
            <person name="Xianan X."/>
            <person name="Sedzielewska Toro K."/>
            <person name="Morin E."/>
            <person name="Lipzen A."/>
            <person name="Grigoriev I.V."/>
            <person name="Henrissat B."/>
            <person name="Martin F.M."/>
            <person name="Bonfante P."/>
        </authorList>
    </citation>
    <scope>NUCLEOTIDE SEQUENCE [LARGE SCALE GENOMIC DNA]</scope>
    <source>
        <strain evidence="2 3">BEG34</strain>
    </source>
</reference>
<keyword evidence="3" id="KW-1185">Reference proteome</keyword>
<gene>
    <name evidence="2" type="ORF">F8M41_020788</name>
</gene>
<dbReference type="EMBL" id="WTPW01000584">
    <property type="protein sequence ID" value="KAF0497164.1"/>
    <property type="molecule type" value="Genomic_DNA"/>
</dbReference>
<feature type="compositionally biased region" description="Basic and acidic residues" evidence="1">
    <location>
        <begin position="29"/>
        <end position="66"/>
    </location>
</feature>
<name>A0A8H4AI07_GIGMA</name>
<feature type="region of interest" description="Disordered" evidence="1">
    <location>
        <begin position="1"/>
        <end position="66"/>
    </location>
</feature>
<dbReference type="Proteomes" id="UP000439903">
    <property type="component" value="Unassembled WGS sequence"/>
</dbReference>
<proteinExistence type="predicted"/>
<accession>A0A8H4AI07</accession>
<protein>
    <submittedName>
        <fullName evidence="2">Uncharacterized protein</fullName>
    </submittedName>
</protein>
<evidence type="ECO:0000313" key="2">
    <source>
        <dbReference type="EMBL" id="KAF0497164.1"/>
    </source>
</evidence>
<dbReference type="AlphaFoldDB" id="A0A8H4AI07"/>
<feature type="compositionally biased region" description="Basic residues" evidence="1">
    <location>
        <begin position="10"/>
        <end position="19"/>
    </location>
</feature>
<comment type="caution">
    <text evidence="2">The sequence shown here is derived from an EMBL/GenBank/DDBJ whole genome shotgun (WGS) entry which is preliminary data.</text>
</comment>
<sequence length="66" mass="7680">MSAKMLLQPYHKKAYKHKKDATNSNNSETVHEDKKEEGQEEVPMKKIECESPLIDKVKDNYKEAES</sequence>
<organism evidence="2 3">
    <name type="scientific">Gigaspora margarita</name>
    <dbReference type="NCBI Taxonomy" id="4874"/>
    <lineage>
        <taxon>Eukaryota</taxon>
        <taxon>Fungi</taxon>
        <taxon>Fungi incertae sedis</taxon>
        <taxon>Mucoromycota</taxon>
        <taxon>Glomeromycotina</taxon>
        <taxon>Glomeromycetes</taxon>
        <taxon>Diversisporales</taxon>
        <taxon>Gigasporaceae</taxon>
        <taxon>Gigaspora</taxon>
    </lineage>
</organism>
<evidence type="ECO:0000313" key="3">
    <source>
        <dbReference type="Proteomes" id="UP000439903"/>
    </source>
</evidence>